<dbReference type="InterPro" id="IPR051162">
    <property type="entry name" value="T4SS_component"/>
</dbReference>
<dbReference type="InterPro" id="IPR027417">
    <property type="entry name" value="P-loop_NTPase"/>
</dbReference>
<proteinExistence type="predicted"/>
<dbReference type="RefSeq" id="WP_063259797.1">
    <property type="nucleotide sequence ID" value="NZ_LJKE01000015.1"/>
</dbReference>
<dbReference type="Proteomes" id="UP000076482">
    <property type="component" value="Unassembled WGS sequence"/>
</dbReference>
<name>A0A161TAE7_BACCE</name>
<keyword evidence="1" id="KW-0812">Transmembrane</keyword>
<dbReference type="Pfam" id="PF26449">
    <property type="entry name" value="DUF8128"/>
    <property type="match status" value="1"/>
</dbReference>
<feature type="transmembrane region" description="Helical" evidence="1">
    <location>
        <begin position="20"/>
        <end position="46"/>
    </location>
</feature>
<keyword evidence="1" id="KW-1133">Transmembrane helix</keyword>
<evidence type="ECO:0000313" key="5">
    <source>
        <dbReference type="Proteomes" id="UP000076482"/>
    </source>
</evidence>
<evidence type="ECO:0000259" key="2">
    <source>
        <dbReference type="Pfam" id="PF01935"/>
    </source>
</evidence>
<feature type="domain" description="Helicase HerA central" evidence="2">
    <location>
        <begin position="428"/>
        <end position="521"/>
    </location>
</feature>
<dbReference type="AlphaFoldDB" id="A0A161TAE7"/>
<accession>A0A161TAE7</accession>
<feature type="domain" description="DUF8128" evidence="3">
    <location>
        <begin position="99"/>
        <end position="387"/>
    </location>
</feature>
<keyword evidence="1" id="KW-0472">Membrane</keyword>
<sequence>MVEDALYAIRSFFTLQNISSFLWTAFWLGIIAVIFYYVIFAAWYFIVKKETLKMVQDGVLMEIRFERDSEVDVFAVEQMWQNFYAAMYIPWKKRLFKPQPHFTFEIKSEFNKERKVKELTFNVWVPEAYVSLIKTRILTTYPKAQFQILEQDYIPDKDDKFRIIHAEELGLANDSSFSIKQLKNFDVDPLTSITNSISSLENMEIAIVQLIARPEAPKWRKHAEKVLSSYQRTGKMPSKTPEWLNFVGVFFKIFFKIMDGLLSMAFRSAPPEVKIDSSSSAVDRVKQGDMLEKITRHPFAFQIRVLVGSSLGGEAAKTRTHGILTAFRELDGTHNFLKKERIYNYDKLYERIKLRYMGPTNNDDILTSIELASFAHLPNKTNQTPGMKRAGTRYSDIPLEISNEFCFANGIDMQGNFRKIGLDEKGRMRHMYITGMTGTGKSTIIENMLKDDIESGRGVILIDPHGELVDNVLAKVSATKRDDIFVLNPSDIQHPFGMNLLEITSADLNRREMEKILVIDAYITVMKRVFGEASIGPNTDDIFRMGCSAILEDPDGGGLLELLLMITSEAYRKRVIQYVKNPVVKNYWEVIFASLTANKNFLVQNLNAPLNKIRRFIANELVSNIICQKRSTINIADTMNAGGVILARFSRGDMGFENSALLGTMLVSKVQIAAMQRVNIPEESRVATYLYVDEFQNFVGDQGGAKSFAEILSEARKYKLGLVVANQFIEQLRQSGGNFLLHALFNNCGTTITFRVGGLDAPFFEDIYYDKETNTGYKANDLTNLGLGEVVMQIMLKNGMRSRPFMAKTYMPAQASPGANPETIIENSRAIITRPRHVVSDDIQRRMSYDTIQTDS</sequence>
<dbReference type="Pfam" id="PF01935">
    <property type="entry name" value="DUF87"/>
    <property type="match status" value="1"/>
</dbReference>
<evidence type="ECO:0000259" key="3">
    <source>
        <dbReference type="Pfam" id="PF26449"/>
    </source>
</evidence>
<evidence type="ECO:0000313" key="4">
    <source>
        <dbReference type="EMBL" id="KZD72114.1"/>
    </source>
</evidence>
<dbReference type="InterPro" id="IPR002789">
    <property type="entry name" value="HerA_central"/>
</dbReference>
<evidence type="ECO:0000256" key="1">
    <source>
        <dbReference type="SAM" id="Phobius"/>
    </source>
</evidence>
<reference evidence="4 5" key="1">
    <citation type="submission" date="2015-09" db="EMBL/GenBank/DDBJ databases">
        <title>Bacillus cereus food isolates.</title>
        <authorList>
            <person name="Boekhorst J."/>
        </authorList>
    </citation>
    <scope>NUCLEOTIDE SEQUENCE [LARGE SCALE GENOMIC DNA]</scope>
    <source>
        <strain evidence="4 5">B4088</strain>
    </source>
</reference>
<comment type="caution">
    <text evidence="4">The sequence shown here is derived from an EMBL/GenBank/DDBJ whole genome shotgun (WGS) entry which is preliminary data.</text>
</comment>
<dbReference type="CDD" id="cd01127">
    <property type="entry name" value="TrwB_TraG_TraD_VirD4"/>
    <property type="match status" value="2"/>
</dbReference>
<dbReference type="Gene3D" id="3.40.50.300">
    <property type="entry name" value="P-loop containing nucleotide triphosphate hydrolases"/>
    <property type="match status" value="2"/>
</dbReference>
<gene>
    <name evidence="4" type="ORF">B4088_0575</name>
</gene>
<dbReference type="PATRIC" id="fig|1396.535.peg.4327"/>
<dbReference type="EMBL" id="LJKE01000015">
    <property type="protein sequence ID" value="KZD72114.1"/>
    <property type="molecule type" value="Genomic_DNA"/>
</dbReference>
<protein>
    <submittedName>
        <fullName evidence="4">Uncharacterized protein</fullName>
    </submittedName>
</protein>
<dbReference type="PANTHER" id="PTHR30121">
    <property type="entry name" value="UNCHARACTERIZED PROTEIN YJGR-RELATED"/>
    <property type="match status" value="1"/>
</dbReference>
<dbReference type="InterPro" id="IPR058441">
    <property type="entry name" value="DUF8128"/>
</dbReference>
<organism evidence="4 5">
    <name type="scientific">Bacillus cereus</name>
    <dbReference type="NCBI Taxonomy" id="1396"/>
    <lineage>
        <taxon>Bacteria</taxon>
        <taxon>Bacillati</taxon>
        <taxon>Bacillota</taxon>
        <taxon>Bacilli</taxon>
        <taxon>Bacillales</taxon>
        <taxon>Bacillaceae</taxon>
        <taxon>Bacillus</taxon>
        <taxon>Bacillus cereus group</taxon>
    </lineage>
</organism>
<dbReference type="SUPFAM" id="SSF52540">
    <property type="entry name" value="P-loop containing nucleoside triphosphate hydrolases"/>
    <property type="match status" value="1"/>
</dbReference>
<dbReference type="PANTHER" id="PTHR30121:SF6">
    <property type="entry name" value="SLR6007 PROTEIN"/>
    <property type="match status" value="1"/>
</dbReference>